<dbReference type="EMBL" id="JACEOL010000001">
    <property type="protein sequence ID" value="MBA4600735.1"/>
    <property type="molecule type" value="Genomic_DNA"/>
</dbReference>
<dbReference type="Proteomes" id="UP000538292">
    <property type="component" value="Unassembled WGS sequence"/>
</dbReference>
<comment type="caution">
    <text evidence="1">The sequence shown here is derived from an EMBL/GenBank/DDBJ whole genome shotgun (WGS) entry which is preliminary data.</text>
</comment>
<evidence type="ECO:0000313" key="2">
    <source>
        <dbReference type="Proteomes" id="UP000538292"/>
    </source>
</evidence>
<protein>
    <submittedName>
        <fullName evidence="1">Uncharacterized protein</fullName>
    </submittedName>
</protein>
<dbReference type="AlphaFoldDB" id="A0A7W1XPF6"/>
<evidence type="ECO:0000313" key="1">
    <source>
        <dbReference type="EMBL" id="MBA4600735.1"/>
    </source>
</evidence>
<keyword evidence="2" id="KW-1185">Reference proteome</keyword>
<accession>A0A7W1XPF6</accession>
<reference evidence="1 2" key="1">
    <citation type="submission" date="2020-07" db="EMBL/GenBank/DDBJ databases">
        <title>Thermoactinomyces phylogeny.</title>
        <authorList>
            <person name="Dunlap C."/>
        </authorList>
    </citation>
    <scope>NUCLEOTIDE SEQUENCE [LARGE SCALE GENOMIC DNA]</scope>
    <source>
        <strain evidence="1 2">AMNI-1</strain>
    </source>
</reference>
<gene>
    <name evidence="1" type="ORF">H2C83_00025</name>
</gene>
<sequence length="53" mass="5915">MEAPQSWSNCESVLTASLQDGALADPEIYFGRLPFFVLRDHAMLKGVRKGTFL</sequence>
<proteinExistence type="predicted"/>
<name>A0A7W1XPF6_9BACL</name>
<dbReference type="RefSeq" id="WP_181736522.1">
    <property type="nucleotide sequence ID" value="NZ_JACEOL010000001.1"/>
</dbReference>
<organism evidence="1 2">
    <name type="scientific">Thermoactinomyces mirandus</name>
    <dbReference type="NCBI Taxonomy" id="2756294"/>
    <lineage>
        <taxon>Bacteria</taxon>
        <taxon>Bacillati</taxon>
        <taxon>Bacillota</taxon>
        <taxon>Bacilli</taxon>
        <taxon>Bacillales</taxon>
        <taxon>Thermoactinomycetaceae</taxon>
        <taxon>Thermoactinomyces</taxon>
    </lineage>
</organism>